<accession>A0A1I7ZTM1</accession>
<reference evidence="2" key="1">
    <citation type="submission" date="2016-11" db="UniProtKB">
        <authorList>
            <consortium name="WormBaseParasite"/>
        </authorList>
    </citation>
    <scope>IDENTIFICATION</scope>
</reference>
<evidence type="ECO:0000313" key="1">
    <source>
        <dbReference type="Proteomes" id="UP000095287"/>
    </source>
</evidence>
<organism evidence="1 2">
    <name type="scientific">Steinernema glaseri</name>
    <dbReference type="NCBI Taxonomy" id="37863"/>
    <lineage>
        <taxon>Eukaryota</taxon>
        <taxon>Metazoa</taxon>
        <taxon>Ecdysozoa</taxon>
        <taxon>Nematoda</taxon>
        <taxon>Chromadorea</taxon>
        <taxon>Rhabditida</taxon>
        <taxon>Tylenchina</taxon>
        <taxon>Panagrolaimomorpha</taxon>
        <taxon>Strongyloidoidea</taxon>
        <taxon>Steinernematidae</taxon>
        <taxon>Steinernema</taxon>
    </lineage>
</organism>
<dbReference type="AlphaFoldDB" id="A0A1I7ZTM1"/>
<sequence>MLKYAQFQHQLSDKTFGKGIKLLPGHSTYCMFCFRLPRFLNTYVALLEVNKGNPLDCSGTAEQVSERDPSQVAPMPTVNDSLEEAMHADRKSRNVEENIYQVKPESKVTLDKPVLDLKKSTRSDRDNMRLF</sequence>
<proteinExistence type="predicted"/>
<protein>
    <submittedName>
        <fullName evidence="2">Ovule protein</fullName>
    </submittedName>
</protein>
<dbReference type="Proteomes" id="UP000095287">
    <property type="component" value="Unplaced"/>
</dbReference>
<dbReference type="WBParaSite" id="L893_g29697.t1">
    <property type="protein sequence ID" value="L893_g29697.t1"/>
    <property type="gene ID" value="L893_g29697"/>
</dbReference>
<evidence type="ECO:0000313" key="2">
    <source>
        <dbReference type="WBParaSite" id="L893_g29697.t1"/>
    </source>
</evidence>
<keyword evidence="1" id="KW-1185">Reference proteome</keyword>
<name>A0A1I7ZTM1_9BILA</name>